<dbReference type="PANTHER" id="PTHR21599:SF0">
    <property type="entry name" value="GLYCERATE KINASE"/>
    <property type="match status" value="1"/>
</dbReference>
<dbReference type="Proteomes" id="UP000823934">
    <property type="component" value="Unassembled WGS sequence"/>
</dbReference>
<dbReference type="AlphaFoldDB" id="A0A9D1Q5J6"/>
<reference evidence="1" key="2">
    <citation type="submission" date="2021-04" db="EMBL/GenBank/DDBJ databases">
        <authorList>
            <person name="Gilroy R."/>
        </authorList>
    </citation>
    <scope>NUCLEOTIDE SEQUENCE</scope>
    <source>
        <strain evidence="1">CHK160-9182</strain>
    </source>
</reference>
<dbReference type="Pfam" id="PF02595">
    <property type="entry name" value="Gly_kinase"/>
    <property type="match status" value="1"/>
</dbReference>
<proteinExistence type="predicted"/>
<dbReference type="PANTHER" id="PTHR21599">
    <property type="entry name" value="GLYCERATE KINASE"/>
    <property type="match status" value="1"/>
</dbReference>
<dbReference type="GO" id="GO:0031388">
    <property type="term" value="P:organic acid phosphorylation"/>
    <property type="evidence" value="ECO:0007669"/>
    <property type="project" value="InterPro"/>
</dbReference>
<dbReference type="SUPFAM" id="SSF110738">
    <property type="entry name" value="Glycerate kinase I"/>
    <property type="match status" value="1"/>
</dbReference>
<accession>A0A9D1Q5J6</accession>
<protein>
    <submittedName>
        <fullName evidence="1">Glycerate kinase</fullName>
    </submittedName>
</protein>
<dbReference type="GO" id="GO:0008887">
    <property type="term" value="F:glycerate kinase activity"/>
    <property type="evidence" value="ECO:0007669"/>
    <property type="project" value="InterPro"/>
</dbReference>
<dbReference type="EMBL" id="DXHP01000084">
    <property type="protein sequence ID" value="HIW06449.1"/>
    <property type="molecule type" value="Genomic_DNA"/>
</dbReference>
<organism evidence="1 2">
    <name type="scientific">Candidatus Ignatzschineria merdigallinarum</name>
    <dbReference type="NCBI Taxonomy" id="2838621"/>
    <lineage>
        <taxon>Bacteria</taxon>
        <taxon>Pseudomonadati</taxon>
        <taxon>Pseudomonadota</taxon>
        <taxon>Gammaproteobacteria</taxon>
        <taxon>Cardiobacteriales</taxon>
        <taxon>Ignatzschineriaceae</taxon>
        <taxon>Ignatzschineria</taxon>
    </lineage>
</organism>
<keyword evidence="1" id="KW-0418">Kinase</keyword>
<comment type="caution">
    <text evidence="1">The sequence shown here is derived from an EMBL/GenBank/DDBJ whole genome shotgun (WGS) entry which is preliminary data.</text>
</comment>
<reference evidence="1" key="1">
    <citation type="journal article" date="2021" name="PeerJ">
        <title>Extensive microbial diversity within the chicken gut microbiome revealed by metagenomics and culture.</title>
        <authorList>
            <person name="Gilroy R."/>
            <person name="Ravi A."/>
            <person name="Getino M."/>
            <person name="Pursley I."/>
            <person name="Horton D.L."/>
            <person name="Alikhan N.F."/>
            <person name="Baker D."/>
            <person name="Gharbi K."/>
            <person name="Hall N."/>
            <person name="Watson M."/>
            <person name="Adriaenssens E.M."/>
            <person name="Foster-Nyarko E."/>
            <person name="Jarju S."/>
            <person name="Secka A."/>
            <person name="Antonio M."/>
            <person name="Oren A."/>
            <person name="Chaudhuri R.R."/>
            <person name="La Ragione R."/>
            <person name="Hildebrand F."/>
            <person name="Pallen M.J."/>
        </authorList>
    </citation>
    <scope>NUCLEOTIDE SEQUENCE</scope>
    <source>
        <strain evidence="1">CHK160-9182</strain>
    </source>
</reference>
<name>A0A9D1Q5J6_9GAMM</name>
<keyword evidence="1" id="KW-0808">Transferase</keyword>
<sequence>RIITAHYGFIASEKLAIIEMAESSGLMRLLPEERNPLVTSSFGTGELLLDALNQGAEKMILAIGGSATNDGGSGMLSALGVRFLDQQGDVLSAGGLALQSLKHIDLSRLDDRLANISLEVACDVDNPLLGTRGASHIFAPQKGATPEEVLLLDAALTNYADIVAETLEQDHRAVAGSGAAGGMGFAAISFLNGILKPGIDIVLETVQFEAALQQVDLVITGEGRIDAQTVFGKTPIGVATLAKKYDKSVIAIAGSLGDGYEAVYDYGIDAVFSIMQKPDTLENALNNAVQNLQSTSQNIARIYQLATVD</sequence>
<dbReference type="Gene3D" id="3.90.1510.10">
    <property type="entry name" value="Glycerate kinase, domain 2"/>
    <property type="match status" value="1"/>
</dbReference>
<dbReference type="NCBIfam" id="TIGR00045">
    <property type="entry name" value="glycerate kinase"/>
    <property type="match status" value="1"/>
</dbReference>
<dbReference type="InterPro" id="IPR004381">
    <property type="entry name" value="Glycerate_kinase"/>
</dbReference>
<feature type="non-terminal residue" evidence="1">
    <location>
        <position position="1"/>
    </location>
</feature>
<evidence type="ECO:0000313" key="2">
    <source>
        <dbReference type="Proteomes" id="UP000823934"/>
    </source>
</evidence>
<gene>
    <name evidence="1" type="ORF">H9889_03870</name>
</gene>
<dbReference type="InterPro" id="IPR018193">
    <property type="entry name" value="Glyc_kinase_flavodox-like_fold"/>
</dbReference>
<evidence type="ECO:0000313" key="1">
    <source>
        <dbReference type="EMBL" id="HIW06449.1"/>
    </source>
</evidence>
<dbReference type="InterPro" id="IPR036129">
    <property type="entry name" value="Glycerate_kinase_sf"/>
</dbReference>